<evidence type="ECO:0000259" key="1">
    <source>
        <dbReference type="Pfam" id="PF06985"/>
    </source>
</evidence>
<dbReference type="PANTHER" id="PTHR33112">
    <property type="entry name" value="DOMAIN PROTEIN, PUTATIVE-RELATED"/>
    <property type="match status" value="1"/>
</dbReference>
<dbReference type="Pfam" id="PF06985">
    <property type="entry name" value="HET"/>
    <property type="match status" value="1"/>
</dbReference>
<keyword evidence="3" id="KW-1185">Reference proteome</keyword>
<feature type="domain" description="Heterokaryon incompatibility" evidence="1">
    <location>
        <begin position="185"/>
        <end position="331"/>
    </location>
</feature>
<sequence length="825" mass="95006">MHQRIDVGTMTRIRDSAATCDLCALISSSVNDLPLEERQDDVRCHLYWEIDGRTFDKAGSQVNCTRRLRIGWDAEWSKRYEAHIILAAPENYDRSDVDYSSRVDDTSQFLGRRIGSNVGKKNLIREFLHLCEREHKDCTGHLGIKDPFARILQESYFGVIDIENENLVPLNHQTTEDGRFTFARYAAVSYVWGASTSQRHSTRKANIGYRRKSGGLAEVISSLPLALRQSIQLVHSMGIQFIWIDSLCIVQDSGRNFDLNAKAMHSIYGNSTITICAAEGRDATTGLLALEKRPEQGIAKVAEGTSLVLHRPCEVSIDTTEWNSRAWTFQERLLSRRCLIFTDQRIFFQCRSTTISEDIFPDKQGNGWSLELVGAPLQMLPLLKTRALSFYTKCVSLYTKRALSEPFDRLAAFSGMCSLMEETMAAPFTFGLPISHFDFAMLWQPTGKSVTLTKPRHADDPRYKNMRFPTWSWSGWQGESAEYSRHMVEGCLSDVRRWLTNHTWIDWHIRDEHGTLRRLWQNEYSEDKSEIVEWRGYCHPASTVANAGPITTAKAIYAIDGTKEVDVDPEFVAIKMNGVLLAPTDQARGTANTLNGTRVWGNSNEAYSHQRPRDQRSIDHFGRFIRRNVQMVSHNSEFSLTLPEDPYRVYTTANNESPTSMPNQPLLQFFTWRKEFSLVWNAAPSSNADFRRSRNQRNTDFWRCRNPRNDETGTAEPLTQCHIQHRSGDKCGSIKVDTEWLLGKVRQTRFEFIALSDAKSFTEEEFPDWTFYIPLERYECDWRLYFVLLVEYNETEGIYRRVALGKVFKDAFKHTEDEWKEIILG</sequence>
<protein>
    <recommendedName>
        <fullName evidence="1">Heterokaryon incompatibility domain-containing protein</fullName>
    </recommendedName>
</protein>
<reference evidence="2 3" key="1">
    <citation type="submission" date="2018-12" db="EMBL/GenBank/DDBJ databases">
        <title>Draft genome sequence of Xylaria grammica IHI A82.</title>
        <authorList>
            <person name="Buettner E."/>
            <person name="Kellner H."/>
        </authorList>
    </citation>
    <scope>NUCLEOTIDE SEQUENCE [LARGE SCALE GENOMIC DNA]</scope>
    <source>
        <strain evidence="2 3">IHI A82</strain>
    </source>
</reference>
<dbReference type="PANTHER" id="PTHR33112:SF12">
    <property type="entry name" value="HETEROKARYON INCOMPATIBILITY DOMAIN-CONTAINING PROTEIN"/>
    <property type="match status" value="1"/>
</dbReference>
<organism evidence="2 3">
    <name type="scientific">Xylaria grammica</name>
    <dbReference type="NCBI Taxonomy" id="363999"/>
    <lineage>
        <taxon>Eukaryota</taxon>
        <taxon>Fungi</taxon>
        <taxon>Dikarya</taxon>
        <taxon>Ascomycota</taxon>
        <taxon>Pezizomycotina</taxon>
        <taxon>Sordariomycetes</taxon>
        <taxon>Xylariomycetidae</taxon>
        <taxon>Xylariales</taxon>
        <taxon>Xylariaceae</taxon>
        <taxon>Xylaria</taxon>
    </lineage>
</organism>
<gene>
    <name evidence="2" type="ORF">EKO27_g11851</name>
</gene>
<dbReference type="EMBL" id="RYZI01000871">
    <property type="protein sequence ID" value="RWA03255.1"/>
    <property type="molecule type" value="Genomic_DNA"/>
</dbReference>
<accession>A0A439CM63</accession>
<comment type="caution">
    <text evidence="2">The sequence shown here is derived from an EMBL/GenBank/DDBJ whole genome shotgun (WGS) entry which is preliminary data.</text>
</comment>
<dbReference type="InterPro" id="IPR010730">
    <property type="entry name" value="HET"/>
</dbReference>
<name>A0A439CM63_9PEZI</name>
<evidence type="ECO:0000313" key="2">
    <source>
        <dbReference type="EMBL" id="RWA03255.1"/>
    </source>
</evidence>
<proteinExistence type="predicted"/>
<dbReference type="AlphaFoldDB" id="A0A439CM63"/>
<evidence type="ECO:0000313" key="3">
    <source>
        <dbReference type="Proteomes" id="UP000286045"/>
    </source>
</evidence>
<dbReference type="Proteomes" id="UP000286045">
    <property type="component" value="Unassembled WGS sequence"/>
</dbReference>